<dbReference type="AlphaFoldDB" id="A0A8J7K6D5"/>
<comment type="caution">
    <text evidence="1">The sequence shown here is derived from an EMBL/GenBank/DDBJ whole genome shotgun (WGS) entry which is preliminary data.</text>
</comment>
<dbReference type="EMBL" id="JADEYS010000004">
    <property type="protein sequence ID" value="MBE9396731.1"/>
    <property type="molecule type" value="Genomic_DNA"/>
</dbReference>
<dbReference type="InterPro" id="IPR021732">
    <property type="entry name" value="DUF3301"/>
</dbReference>
<reference evidence="1" key="1">
    <citation type="submission" date="2020-10" db="EMBL/GenBank/DDBJ databases">
        <title>Bacterium isolated from coastal waters sediment.</title>
        <authorList>
            <person name="Chen R.-J."/>
            <person name="Lu D.-C."/>
            <person name="Zhu K.-L."/>
            <person name="Du Z.-J."/>
        </authorList>
    </citation>
    <scope>NUCLEOTIDE SEQUENCE</scope>
    <source>
        <strain evidence="1">N1Y112</strain>
    </source>
</reference>
<dbReference type="RefSeq" id="WP_193952285.1">
    <property type="nucleotide sequence ID" value="NZ_JADEYS010000004.1"/>
</dbReference>
<evidence type="ECO:0000313" key="2">
    <source>
        <dbReference type="Proteomes" id="UP000640333"/>
    </source>
</evidence>
<protein>
    <submittedName>
        <fullName evidence="1">DUF3301 domain-containing protein</fullName>
    </submittedName>
</protein>
<proteinExistence type="predicted"/>
<gene>
    <name evidence="1" type="ORF">IOQ59_05580</name>
</gene>
<organism evidence="1 2">
    <name type="scientific">Pontibacterium sinense</name>
    <dbReference type="NCBI Taxonomy" id="2781979"/>
    <lineage>
        <taxon>Bacteria</taxon>
        <taxon>Pseudomonadati</taxon>
        <taxon>Pseudomonadota</taxon>
        <taxon>Gammaproteobacteria</taxon>
        <taxon>Oceanospirillales</taxon>
        <taxon>Oceanospirillaceae</taxon>
        <taxon>Pontibacterium</taxon>
    </lineage>
</organism>
<evidence type="ECO:0000313" key="1">
    <source>
        <dbReference type="EMBL" id="MBE9396731.1"/>
    </source>
</evidence>
<sequence>MYIDLQDLFWLALISFLCLHWWKAQKVKEIAFKHTVRHCKEMDLQLLDGSIGLRALWLKRGNDGRLHFWRSYVFEFTATGDDRYKGQVVMLGHKVTDIHLDPHRI</sequence>
<accession>A0A8J7K6D5</accession>
<name>A0A8J7K6D5_9GAMM</name>
<dbReference type="Pfam" id="PF11743">
    <property type="entry name" value="DUF3301"/>
    <property type="match status" value="1"/>
</dbReference>
<dbReference type="Proteomes" id="UP000640333">
    <property type="component" value="Unassembled WGS sequence"/>
</dbReference>
<keyword evidence="2" id="KW-1185">Reference proteome</keyword>